<reference evidence="4 5" key="1">
    <citation type="journal article" date="2005" name="Int. J. Syst. Evol. Microbiol.">
        <title>Bacillus cibi sp. nov., isolated from jeotgal, a traditional Korean fermented seafood.</title>
        <authorList>
            <person name="Yoon J.H."/>
            <person name="Lee C.H."/>
            <person name="Oh T.K."/>
        </authorList>
    </citation>
    <scope>NUCLEOTIDE SEQUENCE [LARGE SCALE GENOMIC DNA]</scope>
    <source>
        <strain evidence="4 5">DSM 16189</strain>
    </source>
</reference>
<gene>
    <name evidence="4" type="ORF">GS18_0209350</name>
</gene>
<evidence type="ECO:0000313" key="5">
    <source>
        <dbReference type="Proteomes" id="UP000028549"/>
    </source>
</evidence>
<dbReference type="Pfam" id="PF21984">
    <property type="entry name" value="DnaD_N"/>
    <property type="match status" value="1"/>
</dbReference>
<evidence type="ECO:0000256" key="1">
    <source>
        <dbReference type="ARBA" id="ARBA00093462"/>
    </source>
</evidence>
<dbReference type="InterPro" id="IPR053162">
    <property type="entry name" value="DnaD"/>
</dbReference>
<proteinExistence type="inferred from homology"/>
<dbReference type="PANTHER" id="PTHR37293">
    <property type="entry name" value="PHAGE REPLICATION PROTEIN-RELATED"/>
    <property type="match status" value="1"/>
</dbReference>
<dbReference type="NCBIfam" id="TIGR01446">
    <property type="entry name" value="DnaD_dom"/>
    <property type="match status" value="1"/>
</dbReference>
<protein>
    <submittedName>
        <fullName evidence="4">DNA replication protein DnaD</fullName>
    </submittedName>
</protein>
<feature type="domain" description="DnaD N-terminal" evidence="3">
    <location>
        <begin position="17"/>
        <end position="115"/>
    </location>
</feature>
<feature type="domain" description="DnaB/C C-terminal" evidence="2">
    <location>
        <begin position="131"/>
        <end position="201"/>
    </location>
</feature>
<dbReference type="InterPro" id="IPR036388">
    <property type="entry name" value="WH-like_DNA-bd_sf"/>
</dbReference>
<dbReference type="Proteomes" id="UP000028549">
    <property type="component" value="Unassembled WGS sequence"/>
</dbReference>
<name>A0A084H097_METID</name>
<dbReference type="AlphaFoldDB" id="A0A084H097"/>
<dbReference type="InterPro" id="IPR053843">
    <property type="entry name" value="DnaD_N"/>
</dbReference>
<dbReference type="InterPro" id="IPR006343">
    <property type="entry name" value="DnaB/C_C"/>
</dbReference>
<evidence type="ECO:0000259" key="2">
    <source>
        <dbReference type="Pfam" id="PF07261"/>
    </source>
</evidence>
<dbReference type="RefSeq" id="WP_029566027.1">
    <property type="nucleotide sequence ID" value="NZ_CP176757.1"/>
</dbReference>
<keyword evidence="5" id="KW-1185">Reference proteome</keyword>
<dbReference type="InterPro" id="IPR034829">
    <property type="entry name" value="DnaD-like_sf"/>
</dbReference>
<dbReference type="Pfam" id="PF07261">
    <property type="entry name" value="DnaB_2"/>
    <property type="match status" value="1"/>
</dbReference>
<comment type="caution">
    <text evidence="4">The sequence shown here is derived from an EMBL/GenBank/DDBJ whole genome shotgun (WGS) entry which is preliminary data.</text>
</comment>
<dbReference type="SUPFAM" id="SSF158499">
    <property type="entry name" value="DnaD domain-like"/>
    <property type="match status" value="1"/>
</dbReference>
<dbReference type="Gene3D" id="1.10.10.630">
    <property type="entry name" value="DnaD domain-like"/>
    <property type="match status" value="1"/>
</dbReference>
<comment type="similarity">
    <text evidence="1">Belongs to the DnaB/DnaD family.</text>
</comment>
<dbReference type="OrthoDB" id="9770238at2"/>
<dbReference type="STRING" id="246786.GS18_0209350"/>
<sequence length="234" mass="27770">MNKEQFTAMQEQGYLTVPSALISNYFRLGLKEEELVLLLQVNLHLQNGNQFPTPDELSNSMTIQTSACTSLLRSLLQRGFIDIEEYEQASIKYERYSLKPLWGKLYDDLLKKEEVQSEEKQDQENVNLYPVFEREFGRPLSPFEVETLSIWMDQDYHDPVIIKAALKEAVISGKLNFRYIDRILFEWKKNGIRTIEQARSYGKRFRQHQVQPQKQPESEEEYKRKVPFYNWLES</sequence>
<dbReference type="EMBL" id="JNVC02000004">
    <property type="protein sequence ID" value="KEZ53009.1"/>
    <property type="molecule type" value="Genomic_DNA"/>
</dbReference>
<organism evidence="4 5">
    <name type="scientific">Metabacillus indicus</name>
    <name type="common">Bacillus indicus</name>
    <dbReference type="NCBI Taxonomy" id="246786"/>
    <lineage>
        <taxon>Bacteria</taxon>
        <taxon>Bacillati</taxon>
        <taxon>Bacillota</taxon>
        <taxon>Bacilli</taxon>
        <taxon>Bacillales</taxon>
        <taxon>Bacillaceae</taxon>
        <taxon>Metabacillus</taxon>
    </lineage>
</organism>
<accession>A0A084H097</accession>
<dbReference type="PANTHER" id="PTHR37293:SF6">
    <property type="entry name" value="DNA REPLICATION PROTEIN DNAD"/>
    <property type="match status" value="1"/>
</dbReference>
<evidence type="ECO:0000313" key="4">
    <source>
        <dbReference type="EMBL" id="KEZ53009.1"/>
    </source>
</evidence>
<dbReference type="Gene3D" id="1.10.10.10">
    <property type="entry name" value="Winged helix-like DNA-binding domain superfamily/Winged helix DNA-binding domain"/>
    <property type="match status" value="1"/>
</dbReference>
<evidence type="ECO:0000259" key="3">
    <source>
        <dbReference type="Pfam" id="PF21984"/>
    </source>
</evidence>